<organism evidence="1 2">
    <name type="scientific">Argiope bruennichi</name>
    <name type="common">Wasp spider</name>
    <name type="synonym">Aranea bruennichi</name>
    <dbReference type="NCBI Taxonomy" id="94029"/>
    <lineage>
        <taxon>Eukaryota</taxon>
        <taxon>Metazoa</taxon>
        <taxon>Ecdysozoa</taxon>
        <taxon>Arthropoda</taxon>
        <taxon>Chelicerata</taxon>
        <taxon>Arachnida</taxon>
        <taxon>Araneae</taxon>
        <taxon>Araneomorphae</taxon>
        <taxon>Entelegynae</taxon>
        <taxon>Araneoidea</taxon>
        <taxon>Araneidae</taxon>
        <taxon>Argiope</taxon>
    </lineage>
</organism>
<dbReference type="EMBL" id="JABXBU010000012">
    <property type="protein sequence ID" value="KAF8788537.1"/>
    <property type="molecule type" value="Genomic_DNA"/>
</dbReference>
<reference evidence="1" key="2">
    <citation type="submission" date="2020-06" db="EMBL/GenBank/DDBJ databases">
        <authorList>
            <person name="Sheffer M."/>
        </authorList>
    </citation>
    <scope>NUCLEOTIDE SEQUENCE</scope>
</reference>
<keyword evidence="2" id="KW-1185">Reference proteome</keyword>
<reference evidence="1" key="1">
    <citation type="journal article" date="2020" name="bioRxiv">
        <title>Chromosome-level reference genome of the European wasp spider Argiope bruennichi: a resource for studies on range expansion and evolutionary adaptation.</title>
        <authorList>
            <person name="Sheffer M.M."/>
            <person name="Hoppe A."/>
            <person name="Krehenwinkel H."/>
            <person name="Uhl G."/>
            <person name="Kuss A.W."/>
            <person name="Jensen L."/>
            <person name="Jensen C."/>
            <person name="Gillespie R.G."/>
            <person name="Hoff K.J."/>
            <person name="Prost S."/>
        </authorList>
    </citation>
    <scope>NUCLEOTIDE SEQUENCE</scope>
</reference>
<name>A0A8T0FBA5_ARGBR</name>
<dbReference type="AlphaFoldDB" id="A0A8T0FBA5"/>
<dbReference type="Proteomes" id="UP000807504">
    <property type="component" value="Unassembled WGS sequence"/>
</dbReference>
<sequence length="135" mass="15054">MPLGDRWLTPTQPPSAGVARWWIVSRNSCSSECGKLRWSGGMTISRGGKSAELEGGGADSPIPLEKAYNVAVFCFAKEHRGQRTLRTLFHRQLHRLIKNLQRQIDYHHKVSNRTLQEAGVTRSVDGQLKTATATK</sequence>
<evidence type="ECO:0000313" key="2">
    <source>
        <dbReference type="Proteomes" id="UP000807504"/>
    </source>
</evidence>
<comment type="caution">
    <text evidence="1">The sequence shown here is derived from an EMBL/GenBank/DDBJ whole genome shotgun (WGS) entry which is preliminary data.</text>
</comment>
<proteinExistence type="predicted"/>
<gene>
    <name evidence="1" type="ORF">HNY73_006568</name>
</gene>
<evidence type="ECO:0000313" key="1">
    <source>
        <dbReference type="EMBL" id="KAF8788537.1"/>
    </source>
</evidence>
<accession>A0A8T0FBA5</accession>
<protein>
    <submittedName>
        <fullName evidence="1">Uncharacterized protein</fullName>
    </submittedName>
</protein>